<evidence type="ECO:0000313" key="2">
    <source>
        <dbReference type="Proteomes" id="UP001244207"/>
    </source>
</evidence>
<keyword evidence="2" id="KW-1185">Reference proteome</keyword>
<accession>A0AAD8XET3</accession>
<dbReference type="AlphaFoldDB" id="A0AAD8XET3"/>
<proteinExistence type="predicted"/>
<dbReference type="GeneID" id="85386399"/>
<dbReference type="Proteomes" id="UP001244207">
    <property type="component" value="Unassembled WGS sequence"/>
</dbReference>
<reference evidence="1" key="1">
    <citation type="submission" date="2021-12" db="EMBL/GenBank/DDBJ databases">
        <title>Comparative genomics, transcriptomics and evolutionary studies reveal genomic signatures of adaptation to plant cell wall in hemibiotrophic fungi.</title>
        <authorList>
            <consortium name="DOE Joint Genome Institute"/>
            <person name="Baroncelli R."/>
            <person name="Diaz J.F."/>
            <person name="Benocci T."/>
            <person name="Peng M."/>
            <person name="Battaglia E."/>
            <person name="Haridas S."/>
            <person name="Andreopoulos W."/>
            <person name="Labutti K."/>
            <person name="Pangilinan J."/>
            <person name="Floch G.L."/>
            <person name="Makela M.R."/>
            <person name="Henrissat B."/>
            <person name="Grigoriev I.V."/>
            <person name="Crouch J.A."/>
            <person name="De Vries R.P."/>
            <person name="Sukno S.A."/>
            <person name="Thon M.R."/>
        </authorList>
    </citation>
    <scope>NUCLEOTIDE SEQUENCE</scope>
    <source>
        <strain evidence="1">CBS 112980</strain>
    </source>
</reference>
<comment type="caution">
    <text evidence="1">The sequence shown here is derived from an EMBL/GenBank/DDBJ whole genome shotgun (WGS) entry which is preliminary data.</text>
</comment>
<dbReference type="RefSeq" id="XP_060364657.1">
    <property type="nucleotide sequence ID" value="XM_060502500.1"/>
</dbReference>
<gene>
    <name evidence="1" type="ORF">BDZ83DRAFT_348094</name>
</gene>
<organism evidence="1 2">
    <name type="scientific">Glomerella acutata</name>
    <name type="common">Colletotrichum acutatum</name>
    <dbReference type="NCBI Taxonomy" id="27357"/>
    <lineage>
        <taxon>Eukaryota</taxon>
        <taxon>Fungi</taxon>
        <taxon>Dikarya</taxon>
        <taxon>Ascomycota</taxon>
        <taxon>Pezizomycotina</taxon>
        <taxon>Sordariomycetes</taxon>
        <taxon>Hypocreomycetidae</taxon>
        <taxon>Glomerellales</taxon>
        <taxon>Glomerellaceae</taxon>
        <taxon>Colletotrichum</taxon>
        <taxon>Colletotrichum acutatum species complex</taxon>
    </lineage>
</organism>
<sequence>MLIVINRLARWRGGPCCGDNSIRDDARLDTPTAVPVSIKMPRDRLLVNHHREHHRLDLPAVPACYSVDILGLIMVAARTLQLRYSSLATFHAYMGRTAYSKADYVIFHGGVSVTTESRATWPTTRYMEAFDHPMTAVRCLLSECSRLISCQTSPNSALAAVRLAEALAVEQYVSAGRKYVNWLCDSENCLGPLSITRFIL</sequence>
<evidence type="ECO:0000313" key="1">
    <source>
        <dbReference type="EMBL" id="KAK1724602.1"/>
    </source>
</evidence>
<name>A0AAD8XET3_GLOAC</name>
<protein>
    <submittedName>
        <fullName evidence="1">Uncharacterized protein</fullName>
    </submittedName>
</protein>
<dbReference type="EMBL" id="JAHMHS010000050">
    <property type="protein sequence ID" value="KAK1724602.1"/>
    <property type="molecule type" value="Genomic_DNA"/>
</dbReference>